<proteinExistence type="predicted"/>
<evidence type="ECO:0000259" key="3">
    <source>
        <dbReference type="PROSITE" id="PS51186"/>
    </source>
</evidence>
<dbReference type="RefSeq" id="WP_150648096.1">
    <property type="nucleotide sequence ID" value="NZ_CABVIN010000005.1"/>
</dbReference>
<sequence>MNMIIRLARPADAMALPAIERSAAELFRLDPQLAWLANAEVAEVAHHLRAIEEAYVWVAESTELAGFLRAIEIDQHLHIEELSVSQAFQGQGIGRRLVSAAIEHARALRLNAVTLTTFRDLPWNAPFYQRIGFVELNPSKTDHHLREALQAEITHGFPADRRCAMALPLS</sequence>
<protein>
    <recommendedName>
        <fullName evidence="3">N-acetyltransferase domain-containing protein</fullName>
    </recommendedName>
</protein>
<dbReference type="SUPFAM" id="SSF55729">
    <property type="entry name" value="Acyl-CoA N-acyltransferases (Nat)"/>
    <property type="match status" value="1"/>
</dbReference>
<dbReference type="AlphaFoldDB" id="A0A5E7M7H7"/>
<accession>A0A5E7M7H7</accession>
<keyword evidence="1" id="KW-0808">Transferase</keyword>
<dbReference type="PROSITE" id="PS51186">
    <property type="entry name" value="GNAT"/>
    <property type="match status" value="1"/>
</dbReference>
<dbReference type="PANTHER" id="PTHR43800">
    <property type="entry name" value="PEPTIDYL-LYSINE N-ACETYLTRANSFERASE YJAB"/>
    <property type="match status" value="1"/>
</dbReference>
<reference evidence="4 5" key="1">
    <citation type="submission" date="2019-09" db="EMBL/GenBank/DDBJ databases">
        <authorList>
            <person name="Chandra G."/>
            <person name="Truman W A."/>
        </authorList>
    </citation>
    <scope>NUCLEOTIDE SEQUENCE [LARGE SCALE GENOMIC DNA]</scope>
    <source>
        <strain evidence="4">PS896</strain>
    </source>
</reference>
<evidence type="ECO:0000313" key="4">
    <source>
        <dbReference type="EMBL" id="VVP20345.1"/>
    </source>
</evidence>
<keyword evidence="2" id="KW-0012">Acyltransferase</keyword>
<organism evidence="4 5">
    <name type="scientific">Pseudomonas fluorescens</name>
    <dbReference type="NCBI Taxonomy" id="294"/>
    <lineage>
        <taxon>Bacteria</taxon>
        <taxon>Pseudomonadati</taxon>
        <taxon>Pseudomonadota</taxon>
        <taxon>Gammaproteobacteria</taxon>
        <taxon>Pseudomonadales</taxon>
        <taxon>Pseudomonadaceae</taxon>
        <taxon>Pseudomonas</taxon>
    </lineage>
</organism>
<feature type="domain" description="N-acetyltransferase" evidence="3">
    <location>
        <begin position="3"/>
        <end position="152"/>
    </location>
</feature>
<evidence type="ECO:0000256" key="1">
    <source>
        <dbReference type="ARBA" id="ARBA00022679"/>
    </source>
</evidence>
<dbReference type="InterPro" id="IPR016181">
    <property type="entry name" value="Acyl_CoA_acyltransferase"/>
</dbReference>
<name>A0A5E7M7H7_PSEFL</name>
<dbReference type="EMBL" id="CABVIN010000005">
    <property type="protein sequence ID" value="VVP20345.1"/>
    <property type="molecule type" value="Genomic_DNA"/>
</dbReference>
<dbReference type="Proteomes" id="UP000377224">
    <property type="component" value="Unassembled WGS sequence"/>
</dbReference>
<dbReference type="InterPro" id="IPR000182">
    <property type="entry name" value="GNAT_dom"/>
</dbReference>
<dbReference type="PANTHER" id="PTHR43800:SF1">
    <property type="entry name" value="PEPTIDYL-LYSINE N-ACETYLTRANSFERASE YJAB"/>
    <property type="match status" value="1"/>
</dbReference>
<dbReference type="GO" id="GO:0016747">
    <property type="term" value="F:acyltransferase activity, transferring groups other than amino-acyl groups"/>
    <property type="evidence" value="ECO:0007669"/>
    <property type="project" value="InterPro"/>
</dbReference>
<dbReference type="Gene3D" id="3.40.630.30">
    <property type="match status" value="1"/>
</dbReference>
<evidence type="ECO:0000256" key="2">
    <source>
        <dbReference type="ARBA" id="ARBA00023315"/>
    </source>
</evidence>
<evidence type="ECO:0000313" key="5">
    <source>
        <dbReference type="Proteomes" id="UP000377224"/>
    </source>
</evidence>
<dbReference type="Pfam" id="PF00583">
    <property type="entry name" value="Acetyltransf_1"/>
    <property type="match status" value="1"/>
</dbReference>
<gene>
    <name evidence="4" type="ORF">PS896_03807</name>
</gene>
<dbReference type="CDD" id="cd04301">
    <property type="entry name" value="NAT_SF"/>
    <property type="match status" value="1"/>
</dbReference>